<feature type="transmembrane region" description="Helical" evidence="5">
    <location>
        <begin position="396"/>
        <end position="415"/>
    </location>
</feature>
<accession>A0ABR4WWL9</accession>
<dbReference type="Pfam" id="PF04932">
    <property type="entry name" value="Wzy_C"/>
    <property type="match status" value="1"/>
</dbReference>
<keyword evidence="8" id="KW-1185">Reference proteome</keyword>
<evidence type="ECO:0000313" key="8">
    <source>
        <dbReference type="Proteomes" id="UP000029721"/>
    </source>
</evidence>
<evidence type="ECO:0000259" key="6">
    <source>
        <dbReference type="Pfam" id="PF04932"/>
    </source>
</evidence>
<organism evidence="7 8">
    <name type="scientific">Halomonas salina</name>
    <dbReference type="NCBI Taxonomy" id="42565"/>
    <lineage>
        <taxon>Bacteria</taxon>
        <taxon>Pseudomonadati</taxon>
        <taxon>Pseudomonadota</taxon>
        <taxon>Gammaproteobacteria</taxon>
        <taxon>Oceanospirillales</taxon>
        <taxon>Halomonadaceae</taxon>
        <taxon>Halomonas</taxon>
    </lineage>
</organism>
<dbReference type="InterPro" id="IPR051533">
    <property type="entry name" value="WaaL-like"/>
</dbReference>
<feature type="transmembrane region" description="Helical" evidence="5">
    <location>
        <begin position="49"/>
        <end position="70"/>
    </location>
</feature>
<comment type="caution">
    <text evidence="7">The sequence shown here is derived from an EMBL/GenBank/DDBJ whole genome shotgun (WGS) entry which is preliminary data.</text>
</comment>
<feature type="transmembrane region" description="Helical" evidence="5">
    <location>
        <begin position="232"/>
        <end position="251"/>
    </location>
</feature>
<feature type="transmembrane region" description="Helical" evidence="5">
    <location>
        <begin position="25"/>
        <end position="42"/>
    </location>
</feature>
<evidence type="ECO:0000256" key="5">
    <source>
        <dbReference type="SAM" id="Phobius"/>
    </source>
</evidence>
<dbReference type="EMBL" id="JOKD01000009">
    <property type="protein sequence ID" value="KGE79122.1"/>
    <property type="molecule type" value="Genomic_DNA"/>
</dbReference>
<feature type="transmembrane region" description="Helical" evidence="5">
    <location>
        <begin position="106"/>
        <end position="122"/>
    </location>
</feature>
<sequence>MTWLGLLATFLYAAGRVAWPDVGQKAGTVMALLGLVAVLYWGRRLRSSAPLWLLLAIVLVQLLSWGLGYLHHPQWVPDNPELDRLAKWFLFIGMAWWLGGSSRLTLWAWAVAVPGFLLAVWLEGHGWQSWQRGLAGSRVDFGIHNAQHVAMLFGAAALGLVSFTSRMWAAGRLALVRRLAWCAMLFVCLVGLVVTQTRGVWLATIAASLVMLGGWAWRAWQSKQPSEASRHRAWAAAIGALLAIVVLASAFHGTVERRLLAEQQVITSVIEGDWSGVPYSSVGVRIHSWRAATEWIAERPFVGWGGEGRSLVMEQTEWLPDTIRQRFGHLHNTFLEVLVGYGLLGASVVALLAIWVARGAWLAWRGGVMPGDMALFGFGFFVFFMIANLFESYLAFWSGGYVFTLVMGGLVTHIWRWQRSTGSPVLGLRKAVR</sequence>
<evidence type="ECO:0000313" key="7">
    <source>
        <dbReference type="EMBL" id="KGE79122.1"/>
    </source>
</evidence>
<comment type="subcellular location">
    <subcellularLocation>
        <location evidence="1">Membrane</location>
        <topology evidence="1">Multi-pass membrane protein</topology>
    </subcellularLocation>
</comment>
<dbReference type="PANTHER" id="PTHR37422:SF13">
    <property type="entry name" value="LIPOPOLYSACCHARIDE BIOSYNTHESIS PROTEIN PA4999-RELATED"/>
    <property type="match status" value="1"/>
</dbReference>
<keyword evidence="2 5" id="KW-0812">Transmembrane</keyword>
<dbReference type="Proteomes" id="UP000029721">
    <property type="component" value="Unassembled WGS sequence"/>
</dbReference>
<gene>
    <name evidence="7" type="ORF">FP66_15925</name>
</gene>
<keyword evidence="3 5" id="KW-1133">Transmembrane helix</keyword>
<evidence type="ECO:0000256" key="2">
    <source>
        <dbReference type="ARBA" id="ARBA00022692"/>
    </source>
</evidence>
<feature type="transmembrane region" description="Helical" evidence="5">
    <location>
        <begin position="175"/>
        <end position="194"/>
    </location>
</feature>
<name>A0ABR4WWL9_9GAMM</name>
<evidence type="ECO:0000256" key="3">
    <source>
        <dbReference type="ARBA" id="ARBA00022989"/>
    </source>
</evidence>
<protein>
    <submittedName>
        <fullName evidence="7">Polymerase</fullName>
    </submittedName>
</protein>
<feature type="transmembrane region" description="Helical" evidence="5">
    <location>
        <begin position="142"/>
        <end position="163"/>
    </location>
</feature>
<feature type="transmembrane region" description="Helical" evidence="5">
    <location>
        <begin position="338"/>
        <end position="361"/>
    </location>
</feature>
<feature type="transmembrane region" description="Helical" evidence="5">
    <location>
        <begin position="200"/>
        <end position="220"/>
    </location>
</feature>
<proteinExistence type="predicted"/>
<reference evidence="7 8" key="1">
    <citation type="submission" date="2014-06" db="EMBL/GenBank/DDBJ databases">
        <title>Draft genome sequence of an extremely salt tolerant bacteria Halomonas salina/CIFRI 1.</title>
        <authorList>
            <person name="Behera B.D."/>
            <person name="Meena D.K."/>
            <person name="Das P."/>
            <person name="Maharana J."/>
            <person name="Paria P."/>
            <person name="Sharma A.P."/>
            <person name="Shamsudheen K.V."/>
            <person name="Rijit J."/>
            <person name="Dixit V."/>
            <person name="Verma A."/>
            <person name="Scaria V."/>
            <person name="Sivasubbu S."/>
        </authorList>
    </citation>
    <scope>NUCLEOTIDE SEQUENCE [LARGE SCALE GENOMIC DNA]</scope>
    <source>
        <strain evidence="7 8">CIFRI 1</strain>
    </source>
</reference>
<evidence type="ECO:0000256" key="1">
    <source>
        <dbReference type="ARBA" id="ARBA00004141"/>
    </source>
</evidence>
<keyword evidence="4 5" id="KW-0472">Membrane</keyword>
<evidence type="ECO:0000256" key="4">
    <source>
        <dbReference type="ARBA" id="ARBA00023136"/>
    </source>
</evidence>
<dbReference type="InterPro" id="IPR007016">
    <property type="entry name" value="O-antigen_ligase-rel_domated"/>
</dbReference>
<feature type="transmembrane region" description="Helical" evidence="5">
    <location>
        <begin position="373"/>
        <end position="390"/>
    </location>
</feature>
<dbReference type="PANTHER" id="PTHR37422">
    <property type="entry name" value="TEICHURONIC ACID BIOSYNTHESIS PROTEIN TUAE"/>
    <property type="match status" value="1"/>
</dbReference>
<feature type="domain" description="O-antigen ligase-related" evidence="6">
    <location>
        <begin position="184"/>
        <end position="348"/>
    </location>
</feature>